<dbReference type="EMBL" id="JBBXMP010000030">
    <property type="protein sequence ID" value="KAL0067021.1"/>
    <property type="molecule type" value="Genomic_DNA"/>
</dbReference>
<protein>
    <submittedName>
        <fullName evidence="1">Uncharacterized protein</fullName>
    </submittedName>
</protein>
<proteinExistence type="predicted"/>
<organism evidence="1 2">
    <name type="scientific">Marasmius tenuissimus</name>
    <dbReference type="NCBI Taxonomy" id="585030"/>
    <lineage>
        <taxon>Eukaryota</taxon>
        <taxon>Fungi</taxon>
        <taxon>Dikarya</taxon>
        <taxon>Basidiomycota</taxon>
        <taxon>Agaricomycotina</taxon>
        <taxon>Agaricomycetes</taxon>
        <taxon>Agaricomycetidae</taxon>
        <taxon>Agaricales</taxon>
        <taxon>Marasmiineae</taxon>
        <taxon>Marasmiaceae</taxon>
        <taxon>Marasmius</taxon>
    </lineage>
</organism>
<dbReference type="Proteomes" id="UP001437256">
    <property type="component" value="Unassembled WGS sequence"/>
</dbReference>
<sequence length="366" mass="40249">MANHTLMFYYRPGQLTKGVNVVFTLENPTSSELSIDQNRVAWRVATLKAVPGSAAINQFSVEYSGRLGFGINEHTVLPTSMVEIEPGQITELTLSGSAPVWSNPSVTGGIMLRATNRTGRTQHVAVGTVKDTSSGFPILSPTFLWKVSDNITAEAKVRPILKMYVNLDYRQNDFITDDLRVIRPVWTENLADLPSFASFSITETPQGQYAVCPLTTLQGKSSKSPELRANPPSISINFRCRLNWEASVGRAVVGATFTSIAKSCTNDGCTYTEAKNDYDNYRTISVSNSTVSAEGLHRVMINAIIEGIKQGSKLGAYRDSPGDAPFSEDDIDRYWRITDEVASNVTTSEDREDVIVEGSAAWYHLR</sequence>
<name>A0ABR3A0Z6_9AGAR</name>
<evidence type="ECO:0000313" key="1">
    <source>
        <dbReference type="EMBL" id="KAL0067021.1"/>
    </source>
</evidence>
<evidence type="ECO:0000313" key="2">
    <source>
        <dbReference type="Proteomes" id="UP001437256"/>
    </source>
</evidence>
<reference evidence="1 2" key="1">
    <citation type="submission" date="2024-05" db="EMBL/GenBank/DDBJ databases">
        <title>A draft genome resource for the thread blight pathogen Marasmius tenuissimus strain MS-2.</title>
        <authorList>
            <person name="Yulfo-Soto G.E."/>
            <person name="Baruah I.K."/>
            <person name="Amoako-Attah I."/>
            <person name="Bukari Y."/>
            <person name="Meinhardt L.W."/>
            <person name="Bailey B.A."/>
            <person name="Cohen S.P."/>
        </authorList>
    </citation>
    <scope>NUCLEOTIDE SEQUENCE [LARGE SCALE GENOMIC DNA]</scope>
    <source>
        <strain evidence="1 2">MS-2</strain>
    </source>
</reference>
<keyword evidence="2" id="KW-1185">Reference proteome</keyword>
<accession>A0ABR3A0Z6</accession>
<gene>
    <name evidence="1" type="ORF">AAF712_006010</name>
</gene>
<comment type="caution">
    <text evidence="1">The sequence shown here is derived from an EMBL/GenBank/DDBJ whole genome shotgun (WGS) entry which is preliminary data.</text>
</comment>